<dbReference type="InterPro" id="IPR004358">
    <property type="entry name" value="Sig_transdc_His_kin-like_C"/>
</dbReference>
<dbReference type="Gene3D" id="1.10.287.130">
    <property type="match status" value="1"/>
</dbReference>
<keyword evidence="11" id="KW-1185">Reference proteome</keyword>
<feature type="domain" description="PAC" evidence="9">
    <location>
        <begin position="280"/>
        <end position="332"/>
    </location>
</feature>
<feature type="domain" description="PAS" evidence="8">
    <location>
        <begin position="81"/>
        <end position="126"/>
    </location>
</feature>
<dbReference type="PANTHER" id="PTHR43547">
    <property type="entry name" value="TWO-COMPONENT HISTIDINE KINASE"/>
    <property type="match status" value="1"/>
</dbReference>
<dbReference type="Pfam" id="PF00512">
    <property type="entry name" value="HisKA"/>
    <property type="match status" value="1"/>
</dbReference>
<evidence type="ECO:0000256" key="1">
    <source>
        <dbReference type="ARBA" id="ARBA00000085"/>
    </source>
</evidence>
<dbReference type="InterPro" id="IPR013656">
    <property type="entry name" value="PAS_4"/>
</dbReference>
<dbReference type="PANTHER" id="PTHR43547:SF2">
    <property type="entry name" value="HYBRID SIGNAL TRANSDUCTION HISTIDINE KINASE C"/>
    <property type="match status" value="1"/>
</dbReference>
<gene>
    <name evidence="10" type="ORF">A176_000769</name>
</gene>
<dbReference type="FunFam" id="3.30.565.10:FF:000006">
    <property type="entry name" value="Sensor histidine kinase WalK"/>
    <property type="match status" value="1"/>
</dbReference>
<feature type="compositionally biased region" description="Basic residues" evidence="6">
    <location>
        <begin position="9"/>
        <end position="20"/>
    </location>
</feature>
<feature type="domain" description="PAS" evidence="8">
    <location>
        <begin position="204"/>
        <end position="276"/>
    </location>
</feature>
<dbReference type="InterPro" id="IPR000014">
    <property type="entry name" value="PAS"/>
</dbReference>
<accession>A0A0H4X7K1</accession>
<evidence type="ECO:0000256" key="6">
    <source>
        <dbReference type="SAM" id="MobiDB-lite"/>
    </source>
</evidence>
<dbReference type="AlphaFoldDB" id="A0A0H4X7K1"/>
<dbReference type="KEGG" id="mym:A176_000769"/>
<dbReference type="SUPFAM" id="SSF55785">
    <property type="entry name" value="PYP-like sensor domain (PAS domain)"/>
    <property type="match status" value="2"/>
</dbReference>
<dbReference type="RefSeq" id="WP_002633423.1">
    <property type="nucleotide sequence ID" value="NZ_CP012109.1"/>
</dbReference>
<dbReference type="PROSITE" id="PS50109">
    <property type="entry name" value="HIS_KIN"/>
    <property type="match status" value="1"/>
</dbReference>
<dbReference type="PATRIC" id="fig|1297742.4.peg.785"/>
<dbReference type="Gene3D" id="3.30.565.10">
    <property type="entry name" value="Histidine kinase-like ATPase, C-terminal domain"/>
    <property type="match status" value="1"/>
</dbReference>
<name>A0A0H4X7K1_9BACT</name>
<dbReference type="SMART" id="SM00387">
    <property type="entry name" value="HATPase_c"/>
    <property type="match status" value="1"/>
</dbReference>
<dbReference type="InterPro" id="IPR000700">
    <property type="entry name" value="PAS-assoc_C"/>
</dbReference>
<evidence type="ECO:0000256" key="5">
    <source>
        <dbReference type="ARBA" id="ARBA00022777"/>
    </source>
</evidence>
<dbReference type="Proteomes" id="UP000009026">
    <property type="component" value="Chromosome"/>
</dbReference>
<evidence type="ECO:0000313" key="11">
    <source>
        <dbReference type="Proteomes" id="UP000009026"/>
    </source>
</evidence>
<dbReference type="CDD" id="cd00130">
    <property type="entry name" value="PAS"/>
    <property type="match status" value="2"/>
</dbReference>
<organism evidence="10 11">
    <name type="scientific">Pseudomyxococcus hansupus</name>
    <dbReference type="NCBI Taxonomy" id="1297742"/>
    <lineage>
        <taxon>Bacteria</taxon>
        <taxon>Pseudomonadati</taxon>
        <taxon>Myxococcota</taxon>
        <taxon>Myxococcia</taxon>
        <taxon>Myxococcales</taxon>
        <taxon>Cystobacterineae</taxon>
        <taxon>Myxococcaceae</taxon>
        <taxon>Pseudomyxococcus</taxon>
    </lineage>
</organism>
<evidence type="ECO:0000313" key="10">
    <source>
        <dbReference type="EMBL" id="AKQ63857.1"/>
    </source>
</evidence>
<dbReference type="InterPro" id="IPR036097">
    <property type="entry name" value="HisK_dim/P_sf"/>
</dbReference>
<dbReference type="Pfam" id="PF02518">
    <property type="entry name" value="HATPase_c"/>
    <property type="match status" value="1"/>
</dbReference>
<dbReference type="PROSITE" id="PS50113">
    <property type="entry name" value="PAC"/>
    <property type="match status" value="1"/>
</dbReference>
<evidence type="ECO:0000256" key="3">
    <source>
        <dbReference type="ARBA" id="ARBA00022553"/>
    </source>
</evidence>
<dbReference type="InterPro" id="IPR005467">
    <property type="entry name" value="His_kinase_dom"/>
</dbReference>
<reference evidence="10 11" key="1">
    <citation type="journal article" date="2016" name="PLoS ONE">
        <title>Complete Genome Sequence and Comparative Genomics of a Novel Myxobacterium Myxococcus hansupus.</title>
        <authorList>
            <person name="Sharma G."/>
            <person name="Narwani T."/>
            <person name="Subramanian S."/>
        </authorList>
    </citation>
    <scope>NUCLEOTIDE SEQUENCE [LARGE SCALE GENOMIC DNA]</scope>
    <source>
        <strain evidence="11">mixupus</strain>
    </source>
</reference>
<dbReference type="InterPro" id="IPR036890">
    <property type="entry name" value="HATPase_C_sf"/>
</dbReference>
<dbReference type="SUPFAM" id="SSF55874">
    <property type="entry name" value="ATPase domain of HSP90 chaperone/DNA topoisomerase II/histidine kinase"/>
    <property type="match status" value="1"/>
</dbReference>
<protein>
    <recommendedName>
        <fullName evidence="2">histidine kinase</fullName>
        <ecNumber evidence="2">2.7.13.3</ecNumber>
    </recommendedName>
</protein>
<evidence type="ECO:0000256" key="2">
    <source>
        <dbReference type="ARBA" id="ARBA00012438"/>
    </source>
</evidence>
<dbReference type="SUPFAM" id="SSF47384">
    <property type="entry name" value="Homodimeric domain of signal transducing histidine kinase"/>
    <property type="match status" value="1"/>
</dbReference>
<dbReference type="SMART" id="SM00091">
    <property type="entry name" value="PAS"/>
    <property type="match status" value="2"/>
</dbReference>
<evidence type="ECO:0000256" key="4">
    <source>
        <dbReference type="ARBA" id="ARBA00022679"/>
    </source>
</evidence>
<dbReference type="Pfam" id="PF08448">
    <property type="entry name" value="PAS_4"/>
    <property type="match status" value="1"/>
</dbReference>
<dbReference type="InterPro" id="IPR013655">
    <property type="entry name" value="PAS_fold_3"/>
</dbReference>
<feature type="domain" description="Histidine kinase" evidence="7">
    <location>
        <begin position="343"/>
        <end position="563"/>
    </location>
</feature>
<evidence type="ECO:0000259" key="8">
    <source>
        <dbReference type="PROSITE" id="PS50112"/>
    </source>
</evidence>
<dbReference type="GO" id="GO:0000155">
    <property type="term" value="F:phosphorelay sensor kinase activity"/>
    <property type="evidence" value="ECO:0007669"/>
    <property type="project" value="InterPro"/>
</dbReference>
<dbReference type="PRINTS" id="PR00344">
    <property type="entry name" value="BCTRLSENSOR"/>
</dbReference>
<dbReference type="NCBIfam" id="TIGR00229">
    <property type="entry name" value="sensory_box"/>
    <property type="match status" value="2"/>
</dbReference>
<dbReference type="SMART" id="SM00388">
    <property type="entry name" value="HisKA"/>
    <property type="match status" value="1"/>
</dbReference>
<dbReference type="eggNOG" id="COG2205">
    <property type="taxonomic scope" value="Bacteria"/>
</dbReference>
<comment type="catalytic activity">
    <reaction evidence="1">
        <text>ATP + protein L-histidine = ADP + protein N-phospho-L-histidine.</text>
        <dbReference type="EC" id="2.7.13.3"/>
    </reaction>
</comment>
<dbReference type="CDD" id="cd00075">
    <property type="entry name" value="HATPase"/>
    <property type="match status" value="1"/>
</dbReference>
<dbReference type="PROSITE" id="PS50112">
    <property type="entry name" value="PAS"/>
    <property type="match status" value="2"/>
</dbReference>
<dbReference type="OrthoDB" id="9761634at2"/>
<dbReference type="Pfam" id="PF08447">
    <property type="entry name" value="PAS_3"/>
    <property type="match status" value="1"/>
</dbReference>
<dbReference type="InterPro" id="IPR035965">
    <property type="entry name" value="PAS-like_dom_sf"/>
</dbReference>
<dbReference type="CDD" id="cd00082">
    <property type="entry name" value="HisKA"/>
    <property type="match status" value="1"/>
</dbReference>
<keyword evidence="3" id="KW-0597">Phosphoprotein</keyword>
<dbReference type="EC" id="2.7.13.3" evidence="2"/>
<proteinExistence type="predicted"/>
<sequence>MGESGPPGGRKRGRRDRHHAPRDAPRTPTSSEPDGLTPPEGQETFPGPMRLAPSSEPGRPSELAPLTEMPAHAADQAALSAEARLCVLQEMMGEAFFTLDAQGRVRELNARAAALLGLPAEQVRGQEPWLARPELTGTVLHERLMAALNAREGGRFLAELPSRTWLEVTVRAVGDETWVLAADITQRQHAESEVARIEERFRQLGERFQVALDSAQMAVWETNLVTGQVFRSEAHDRLYGYAQPQAVWTHEMFLASIHPDDRAEVEAQVTLLFTQQVDAYTSTFRTCWPDGSWHWLTSRARVIRDASGNVAVVRGAILDITALKETEAALQEAVRTRDDFLSMASHELRTPLTSLRLQVQTLRRMGDTAPGQLLGSEKVVGKLDNTERQLRRLGALVDNLLDVSRIQTGKLDFQFSEGDLALVVTDVVSRFTEEARLAGVALDAQVDATATGRFDRLRMEQVLSNLLSNAFRYGAGKPVKVSLTCEPATIRVVVQDSGPGIPAADRDRVFERFTQGDNAQRRGGLGLGLHIVRQIVEAHGGRVHVEETPGGGAAFVVDLPREA</sequence>
<dbReference type="InterPro" id="IPR003661">
    <property type="entry name" value="HisK_dim/P_dom"/>
</dbReference>
<dbReference type="Gene3D" id="3.30.450.20">
    <property type="entry name" value="PAS domain"/>
    <property type="match status" value="2"/>
</dbReference>
<dbReference type="InterPro" id="IPR003594">
    <property type="entry name" value="HATPase_dom"/>
</dbReference>
<feature type="region of interest" description="Disordered" evidence="6">
    <location>
        <begin position="1"/>
        <end position="64"/>
    </location>
</feature>
<keyword evidence="4" id="KW-0808">Transferase</keyword>
<dbReference type="EMBL" id="CP012109">
    <property type="protein sequence ID" value="AKQ63857.1"/>
    <property type="molecule type" value="Genomic_DNA"/>
</dbReference>
<dbReference type="STRING" id="1297742.A176_000769"/>
<evidence type="ECO:0000259" key="9">
    <source>
        <dbReference type="PROSITE" id="PS50113"/>
    </source>
</evidence>
<evidence type="ECO:0000259" key="7">
    <source>
        <dbReference type="PROSITE" id="PS50109"/>
    </source>
</evidence>
<keyword evidence="5 10" id="KW-0418">Kinase</keyword>
<dbReference type="Gene3D" id="2.10.70.100">
    <property type="match status" value="1"/>
</dbReference>